<dbReference type="PANTHER" id="PTHR43048:SF3">
    <property type="entry name" value="METHYLMALONYL-COA EPIMERASE, MITOCHONDRIAL"/>
    <property type="match status" value="1"/>
</dbReference>
<dbReference type="InterPro" id="IPR029068">
    <property type="entry name" value="Glyas_Bleomycin-R_OHBP_Dase"/>
</dbReference>
<protein>
    <submittedName>
        <fullName evidence="3">VOC family protein</fullName>
    </submittedName>
</protein>
<evidence type="ECO:0000313" key="3">
    <source>
        <dbReference type="EMBL" id="MDF3839296.1"/>
    </source>
</evidence>
<dbReference type="PROSITE" id="PS51819">
    <property type="entry name" value="VOC"/>
    <property type="match status" value="1"/>
</dbReference>
<keyword evidence="1" id="KW-0479">Metal-binding</keyword>
<reference evidence="3 4" key="1">
    <citation type="submission" date="2023-03" db="EMBL/GenBank/DDBJ databases">
        <title>Draft assemblies of triclosan tolerant bacteria isolated from returned activated sludge.</title>
        <authorList>
            <person name="Van Hamelsveld S."/>
        </authorList>
    </citation>
    <scope>NUCLEOTIDE SEQUENCE [LARGE SCALE GENOMIC DNA]</scope>
    <source>
        <strain evidence="3 4">GW210010_S58</strain>
    </source>
</reference>
<sequence>MSLNMIVPLEVGIAVRDLPRMRRFYEQVLGFAFVSEVAVPGANAAQAAMNRAGYTAVRLQTGYGERIKLLAPVQPPAPQAAPAYILDQANATYLTFIVDDIQAVVDQLLAAEVEFLTGPERVEVRPGTYLAFCRDPEGNVLEIVQYADIAAYRPDLHQPRNA</sequence>
<dbReference type="EMBL" id="JARJLM010000670">
    <property type="protein sequence ID" value="MDF3839296.1"/>
    <property type="molecule type" value="Genomic_DNA"/>
</dbReference>
<dbReference type="RefSeq" id="WP_276269045.1">
    <property type="nucleotide sequence ID" value="NZ_JARJLM010000670.1"/>
</dbReference>
<dbReference type="SUPFAM" id="SSF54593">
    <property type="entry name" value="Glyoxalase/Bleomycin resistance protein/Dihydroxybiphenyl dioxygenase"/>
    <property type="match status" value="1"/>
</dbReference>
<dbReference type="InterPro" id="IPR037523">
    <property type="entry name" value="VOC_core"/>
</dbReference>
<evidence type="ECO:0000256" key="1">
    <source>
        <dbReference type="ARBA" id="ARBA00022723"/>
    </source>
</evidence>
<name>A0ABT6B351_9BURK</name>
<accession>A0ABT6B351</accession>
<evidence type="ECO:0000313" key="4">
    <source>
        <dbReference type="Proteomes" id="UP001216674"/>
    </source>
</evidence>
<organism evidence="3 4">
    <name type="scientific">Cupriavidus basilensis</name>
    <dbReference type="NCBI Taxonomy" id="68895"/>
    <lineage>
        <taxon>Bacteria</taxon>
        <taxon>Pseudomonadati</taxon>
        <taxon>Pseudomonadota</taxon>
        <taxon>Betaproteobacteria</taxon>
        <taxon>Burkholderiales</taxon>
        <taxon>Burkholderiaceae</taxon>
        <taxon>Cupriavidus</taxon>
    </lineage>
</organism>
<dbReference type="Pfam" id="PF00903">
    <property type="entry name" value="Glyoxalase"/>
    <property type="match status" value="1"/>
</dbReference>
<dbReference type="Gene3D" id="3.10.180.10">
    <property type="entry name" value="2,3-Dihydroxybiphenyl 1,2-Dioxygenase, domain 1"/>
    <property type="match status" value="1"/>
</dbReference>
<proteinExistence type="predicted"/>
<dbReference type="CDD" id="cd06587">
    <property type="entry name" value="VOC"/>
    <property type="match status" value="1"/>
</dbReference>
<comment type="caution">
    <text evidence="3">The sequence shown here is derived from an EMBL/GenBank/DDBJ whole genome shotgun (WGS) entry which is preliminary data.</text>
</comment>
<dbReference type="PANTHER" id="PTHR43048">
    <property type="entry name" value="METHYLMALONYL-COA EPIMERASE"/>
    <property type="match status" value="1"/>
</dbReference>
<dbReference type="InterPro" id="IPR051785">
    <property type="entry name" value="MMCE/EMCE_epimerase"/>
</dbReference>
<dbReference type="Proteomes" id="UP001216674">
    <property type="component" value="Unassembled WGS sequence"/>
</dbReference>
<keyword evidence="4" id="KW-1185">Reference proteome</keyword>
<gene>
    <name evidence="3" type="ORF">P3W85_41125</name>
</gene>
<evidence type="ECO:0000259" key="2">
    <source>
        <dbReference type="PROSITE" id="PS51819"/>
    </source>
</evidence>
<dbReference type="InterPro" id="IPR004360">
    <property type="entry name" value="Glyas_Fos-R_dOase_dom"/>
</dbReference>
<feature type="domain" description="VOC" evidence="2">
    <location>
        <begin position="5"/>
        <end position="146"/>
    </location>
</feature>